<comment type="caution">
    <text evidence="2">The sequence shown here is derived from an EMBL/GenBank/DDBJ whole genome shotgun (WGS) entry which is preliminary data.</text>
</comment>
<gene>
    <name evidence="2" type="ORF">GCM10012280_15060</name>
</gene>
<evidence type="ECO:0000313" key="3">
    <source>
        <dbReference type="Proteomes" id="UP000641932"/>
    </source>
</evidence>
<dbReference type="RefSeq" id="WP_189130742.1">
    <property type="nucleotide sequence ID" value="NZ_BMMS01000005.1"/>
</dbReference>
<feature type="region of interest" description="Disordered" evidence="1">
    <location>
        <begin position="1"/>
        <end position="22"/>
    </location>
</feature>
<evidence type="ECO:0000313" key="2">
    <source>
        <dbReference type="EMBL" id="GGO84180.1"/>
    </source>
</evidence>
<name>A0A917ZJS1_9ACTN</name>
<proteinExistence type="predicted"/>
<evidence type="ECO:0000256" key="1">
    <source>
        <dbReference type="SAM" id="MobiDB-lite"/>
    </source>
</evidence>
<dbReference type="EMBL" id="BMMS01000005">
    <property type="protein sequence ID" value="GGO84180.1"/>
    <property type="molecule type" value="Genomic_DNA"/>
</dbReference>
<reference evidence="2" key="2">
    <citation type="submission" date="2020-09" db="EMBL/GenBank/DDBJ databases">
        <authorList>
            <person name="Sun Q."/>
            <person name="Zhou Y."/>
        </authorList>
    </citation>
    <scope>NUCLEOTIDE SEQUENCE</scope>
    <source>
        <strain evidence="2">CGMCC 4.7201</strain>
    </source>
</reference>
<reference evidence="2" key="1">
    <citation type="journal article" date="2014" name="Int. J. Syst. Evol. Microbiol.">
        <title>Complete genome sequence of Corynebacterium casei LMG S-19264T (=DSM 44701T), isolated from a smear-ripened cheese.</title>
        <authorList>
            <consortium name="US DOE Joint Genome Institute (JGI-PGF)"/>
            <person name="Walter F."/>
            <person name="Albersmeier A."/>
            <person name="Kalinowski J."/>
            <person name="Ruckert C."/>
        </authorList>
    </citation>
    <scope>NUCLEOTIDE SEQUENCE</scope>
    <source>
        <strain evidence="2">CGMCC 4.7201</strain>
    </source>
</reference>
<organism evidence="2 3">
    <name type="scientific">Wenjunlia tyrosinilytica</name>
    <dbReference type="NCBI Taxonomy" id="1544741"/>
    <lineage>
        <taxon>Bacteria</taxon>
        <taxon>Bacillati</taxon>
        <taxon>Actinomycetota</taxon>
        <taxon>Actinomycetes</taxon>
        <taxon>Kitasatosporales</taxon>
        <taxon>Streptomycetaceae</taxon>
        <taxon>Wenjunlia</taxon>
    </lineage>
</organism>
<dbReference type="Proteomes" id="UP000641932">
    <property type="component" value="Unassembled WGS sequence"/>
</dbReference>
<accession>A0A917ZJS1</accession>
<keyword evidence="3" id="KW-1185">Reference proteome</keyword>
<sequence length="1592" mass="174256">MEAAGLTGPTDPPDDGAHGTGVRSASFETHAFEYVGTMPDGLRELVQRCAVPGWFTEDIYNAELAGTAAEQWPLATLESWGWVSRNVGPGAAPPGSYRLTDTLVQRGGWAAWWLREEKHRSPGSRPVPADLKLFARGLAECYRALDGGSGVTQALSLLALSDSADAALVLFDSRYRSAEALRDLDECAALVGALAPAALHALVPQPLLDTAAAYQERLHLLRGRGQDWSQLRHYLPRPKLHDVLDLLLAPDSDVRAVHLHAVGGSGKTMLLNWFRNDHCARRTPAVRSALQDLAILAPHAVIRRPWALLPGMAEELAEQFGSGGPLRSFADEHRDLIAEIARTDPQARTMARTPGRDGEAVVSGFLRALAETVREREAPVLLAVDTMEDLLDVGMSDLSDFFQLFGRLLRENRHLRLALLCRTDLRLVVNEVDAYFPGRGLRTEQVPPFSHDEAFAYLVRHRNVQEETARTILKSGDHDVEEAAAHRMPIHLALVADEARELDPRQITLKGDPWLVVAIKRELDKVGGSAACNLLFCCAVTRKPSERFVLDVLAPLANRHDGELRTIMAGSQKSVLKSVNLVQAMQGRPVEEWGERGRSSAALWESLYLYAQRTAWMKWNSNAHQIEIHPHVRRALVDRLRTADDQSASDLWKNLHHEAYTWHRRQAEKATEDHRIGSALEALGRAYYHQLHMIGSTPPVKGDTARTVSDKWSADVHNAWHQGGAALASILVDNLLSTDFLDSRSRNLDTRVMPARLWYRVLLEKASVLLHECLYRRDESWGELRRFLSMSQYHAKQYEHSVVVDTARTDLLRAAEMIDRARHLLGAASPGAAAATEPGRPDLAMTAARLLTNAYRVLEEQTSGRARREPTPWSRVALLLMGRCRLIEGLGNADEHFRRAFDEASLPAAPSPAARAEIALFALWEWARAGRADKVLQWMDRYAEAGTRAGSSSEDGVERATAEEDEDEAALLAARAALDLREPARALALLDRASWAKALWLKALANRLTGAHETALLQLRDIVSRPGWESGGGLDYRVEIELAFVAVFSDLRDDALVDKHTQAAMAAAYSDEELLAVLTARVRHELVNTGDLSRAREWVELARPLHAAGGRWRTAGVCAEAAVLHRLGGPGRSARLLEELAAAHALATQPDGAVFAPSAEERAMVALHLVYAAEPGQQLPRAHAAARQLARVPGAGARAALLARESACYPGTVLGGRICAVLLHAATSGEQTRTGSEEGTPTDRAVRHLALALAAGSLSGDAREGAAWLAQAEPVLQKLTPGAENPLLRGARLRLNRLPDAAGHLTASTVGRERIRNRQLALLSLGHYSGPLDGAEHPQWTSCWQTYADGRSAEHTHAALREELPAVGEGTRVHRVGAWLPALPGRGTVPRLPSMAPEAAGAGPSLVDLRVTEDALSAAGALVGLEPGRVDVLHLRGTMERHGRRTALRVPEGVRAITAQDVVAALDALPQPARPLVIVEVTDARWTREVDDQQRMRDRFGYDIFRLASATVLATGLVDTRERSGWERHLEEALRPCSTAADILRLISPEATQIERQVAARHEETDLRRAKDRLYSPVPEGEMLGVGAMAGE</sequence>
<protein>
    <submittedName>
        <fullName evidence="2">Uncharacterized protein</fullName>
    </submittedName>
</protein>